<dbReference type="RefSeq" id="XP_027614586.1">
    <property type="nucleotide sequence ID" value="XM_027758785.1"/>
</dbReference>
<dbReference type="Pfam" id="PF20174">
    <property type="entry name" value="DUF6540"/>
    <property type="match status" value="1"/>
</dbReference>
<keyword evidence="2" id="KW-1185">Reference proteome</keyword>
<dbReference type="AlphaFoldDB" id="A0A401GN85"/>
<organism evidence="1 2">
    <name type="scientific">Sparassis crispa</name>
    <dbReference type="NCBI Taxonomy" id="139825"/>
    <lineage>
        <taxon>Eukaryota</taxon>
        <taxon>Fungi</taxon>
        <taxon>Dikarya</taxon>
        <taxon>Basidiomycota</taxon>
        <taxon>Agaricomycotina</taxon>
        <taxon>Agaricomycetes</taxon>
        <taxon>Polyporales</taxon>
        <taxon>Sparassidaceae</taxon>
        <taxon>Sparassis</taxon>
    </lineage>
</organism>
<sequence length="139" mass="15578">MVRLYVVYAARSNKVDGGSVLRHWALLISDNGTIGRRCHVFNRGPAGGEMVYEMTENFSILDDRAYSTDRVALGVELVGEMSSILATIEAVDRPNQQFENFEFFPHCQDWCHDVVKALIGKGMVPAESLDMLKLIPSRD</sequence>
<protein>
    <submittedName>
        <fullName evidence="1">Uncharacterized protein</fullName>
    </submittedName>
</protein>
<evidence type="ECO:0000313" key="2">
    <source>
        <dbReference type="Proteomes" id="UP000287166"/>
    </source>
</evidence>
<dbReference type="Proteomes" id="UP000287166">
    <property type="component" value="Unassembled WGS sequence"/>
</dbReference>
<dbReference type="InterPro" id="IPR046670">
    <property type="entry name" value="DUF6540"/>
</dbReference>
<dbReference type="EMBL" id="BFAD01000005">
    <property type="protein sequence ID" value="GBE83673.1"/>
    <property type="molecule type" value="Genomic_DNA"/>
</dbReference>
<reference evidence="1 2" key="1">
    <citation type="journal article" date="2018" name="Sci. Rep.">
        <title>Genome sequence of the cauliflower mushroom Sparassis crispa (Hanabiratake) and its association with beneficial usage.</title>
        <authorList>
            <person name="Kiyama R."/>
            <person name="Furutani Y."/>
            <person name="Kawaguchi K."/>
            <person name="Nakanishi T."/>
        </authorList>
    </citation>
    <scope>NUCLEOTIDE SEQUENCE [LARGE SCALE GENOMIC DNA]</scope>
</reference>
<evidence type="ECO:0000313" key="1">
    <source>
        <dbReference type="EMBL" id="GBE83673.1"/>
    </source>
</evidence>
<dbReference type="GeneID" id="38780590"/>
<comment type="caution">
    <text evidence="1">The sequence shown here is derived from an EMBL/GenBank/DDBJ whole genome shotgun (WGS) entry which is preliminary data.</text>
</comment>
<proteinExistence type="predicted"/>
<name>A0A401GN85_9APHY</name>
<accession>A0A401GN85</accession>
<gene>
    <name evidence="1" type="ORF">SCP_0507280</name>
</gene>
<dbReference type="InParanoid" id="A0A401GN85"/>